<comment type="caution">
    <text evidence="2">The sequence shown here is derived from an EMBL/GenBank/DDBJ whole genome shotgun (WGS) entry which is preliminary data.</text>
</comment>
<feature type="compositionally biased region" description="Low complexity" evidence="1">
    <location>
        <begin position="521"/>
        <end position="540"/>
    </location>
</feature>
<reference evidence="2" key="1">
    <citation type="submission" date="2023-03" db="EMBL/GenBank/DDBJ databases">
        <title>Massive genome expansion in bonnet fungi (Mycena s.s.) driven by repeated elements and novel gene families across ecological guilds.</title>
        <authorList>
            <consortium name="Lawrence Berkeley National Laboratory"/>
            <person name="Harder C.B."/>
            <person name="Miyauchi S."/>
            <person name="Viragh M."/>
            <person name="Kuo A."/>
            <person name="Thoen E."/>
            <person name="Andreopoulos B."/>
            <person name="Lu D."/>
            <person name="Skrede I."/>
            <person name="Drula E."/>
            <person name="Henrissat B."/>
            <person name="Morin E."/>
            <person name="Kohler A."/>
            <person name="Barry K."/>
            <person name="LaButti K."/>
            <person name="Morin E."/>
            <person name="Salamov A."/>
            <person name="Lipzen A."/>
            <person name="Mereny Z."/>
            <person name="Hegedus B."/>
            <person name="Baldrian P."/>
            <person name="Stursova M."/>
            <person name="Weitz H."/>
            <person name="Taylor A."/>
            <person name="Grigoriev I.V."/>
            <person name="Nagy L.G."/>
            <person name="Martin F."/>
            <person name="Kauserud H."/>
        </authorList>
    </citation>
    <scope>NUCLEOTIDE SEQUENCE</scope>
    <source>
        <strain evidence="2">CBHHK182m</strain>
    </source>
</reference>
<gene>
    <name evidence="2" type="ORF">B0H16DRAFT_1688079</name>
</gene>
<dbReference type="AlphaFoldDB" id="A0AAD7JEB9"/>
<protein>
    <submittedName>
        <fullName evidence="2">Uncharacterized protein</fullName>
    </submittedName>
</protein>
<keyword evidence="3" id="KW-1185">Reference proteome</keyword>
<evidence type="ECO:0000256" key="1">
    <source>
        <dbReference type="SAM" id="MobiDB-lite"/>
    </source>
</evidence>
<sequence length="702" mass="73400">MENTNTRGKKHAAPLHPRATWTRRADHAYGELLRTRTRVRERTGAVEGGGDGTRRRGGRARTGSAAARSARRGRMGMRAGPSSGLLFIEFRRAVASAVHANNAAKLLTALHGIVCGTGGAGGQSHRQGGLGGPGEGPIVNSGRGYIEINHGIKKEGMNTSGVHRGHSRIWSPKHAGAQVARAPAPKPPAPGTQAQHPRPKATGGAAAVPNGRQGTQAPVPHPTTRRGVPTSPAALSPSRSIRAACGVRSKRGKTRQRRPTSGRSGVVPVRAARCTSPPCPHPHVPAAWGGVRRASHKTTRVVPVHTAAACVCGRASRARRPHPAPPALYACIHLLRCGCDAENEEEEGTAWVEWNKTNAPRGACTSGAPAHKPYKHPRPRGPSGKHKHPQDHAPPAAAYTPPPYTPAPSISIRRQLQARASVPKRQVPKRKRAKEEEPREGLIGAQRRQKRKGGRTPKTKVQGQTHNAERDVLREAAAAKWTPPTGRACGGTARRAGASSYSRSRGKSASSGERKRDVPLSPDSDYSSATYSSRSCSTRTRTSRTRRPTPRTCPTRSLEGDTDGVANGARTAGGIGPAGAGSACGTRSAPAGRVAAARAAGAAASAARVGGGGGEARRGPTSGWTRRCSRGLVSRRWTVRASRRGWVAVAVAGDGAVVLIRGHQGGACPVSKVVVRGGATTVIRLVFKQEGGTTQAPADAIC</sequence>
<dbReference type="Proteomes" id="UP001215598">
    <property type="component" value="Unassembled WGS sequence"/>
</dbReference>
<feature type="region of interest" description="Disordered" evidence="1">
    <location>
        <begin position="160"/>
        <end position="266"/>
    </location>
</feature>
<evidence type="ECO:0000313" key="2">
    <source>
        <dbReference type="EMBL" id="KAJ7763076.1"/>
    </source>
</evidence>
<feature type="compositionally biased region" description="Low complexity" evidence="1">
    <location>
        <begin position="486"/>
        <end position="511"/>
    </location>
</feature>
<feature type="region of interest" description="Disordered" evidence="1">
    <location>
        <begin position="358"/>
        <end position="588"/>
    </location>
</feature>
<evidence type="ECO:0000313" key="3">
    <source>
        <dbReference type="Proteomes" id="UP001215598"/>
    </source>
</evidence>
<accession>A0AAD7JEB9</accession>
<dbReference type="EMBL" id="JARKIB010000031">
    <property type="protein sequence ID" value="KAJ7763076.1"/>
    <property type="molecule type" value="Genomic_DNA"/>
</dbReference>
<feature type="compositionally biased region" description="Basic residues" evidence="1">
    <location>
        <begin position="447"/>
        <end position="458"/>
    </location>
</feature>
<name>A0AAD7JEB9_9AGAR</name>
<feature type="region of interest" description="Disordered" evidence="1">
    <location>
        <begin position="39"/>
        <end position="77"/>
    </location>
</feature>
<organism evidence="2 3">
    <name type="scientific">Mycena metata</name>
    <dbReference type="NCBI Taxonomy" id="1033252"/>
    <lineage>
        <taxon>Eukaryota</taxon>
        <taxon>Fungi</taxon>
        <taxon>Dikarya</taxon>
        <taxon>Basidiomycota</taxon>
        <taxon>Agaricomycotina</taxon>
        <taxon>Agaricomycetes</taxon>
        <taxon>Agaricomycetidae</taxon>
        <taxon>Agaricales</taxon>
        <taxon>Marasmiineae</taxon>
        <taxon>Mycenaceae</taxon>
        <taxon>Mycena</taxon>
    </lineage>
</organism>
<proteinExistence type="predicted"/>
<feature type="compositionally biased region" description="Basic residues" evidence="1">
    <location>
        <begin position="372"/>
        <end position="389"/>
    </location>
</feature>
<feature type="region of interest" description="Disordered" evidence="1">
    <location>
        <begin position="605"/>
        <end position="625"/>
    </location>
</feature>
<feature type="compositionally biased region" description="Basic residues" evidence="1">
    <location>
        <begin position="248"/>
        <end position="260"/>
    </location>
</feature>